<evidence type="ECO:0000256" key="1">
    <source>
        <dbReference type="SAM" id="Coils"/>
    </source>
</evidence>
<evidence type="ECO:0000313" key="6">
    <source>
        <dbReference type="Proteomes" id="UP001153076"/>
    </source>
</evidence>
<feature type="region of interest" description="Disordered" evidence="2">
    <location>
        <begin position="71"/>
        <end position="283"/>
    </location>
</feature>
<feature type="compositionally biased region" description="Acidic residues" evidence="2">
    <location>
        <begin position="132"/>
        <end position="148"/>
    </location>
</feature>
<dbReference type="InterPro" id="IPR027267">
    <property type="entry name" value="AH/BAR_dom_sf"/>
</dbReference>
<evidence type="ECO:0000313" key="5">
    <source>
        <dbReference type="EMBL" id="KAJ8440045.1"/>
    </source>
</evidence>
<reference evidence="5" key="1">
    <citation type="submission" date="2022-04" db="EMBL/GenBank/DDBJ databases">
        <title>Carnegiea gigantea Genome sequencing and assembly v2.</title>
        <authorList>
            <person name="Copetti D."/>
            <person name="Sanderson M.J."/>
            <person name="Burquez A."/>
            <person name="Wojciechowski M.F."/>
        </authorList>
    </citation>
    <scope>NUCLEOTIDE SEQUENCE</scope>
    <source>
        <strain evidence="5">SGP5-SGP5p</strain>
        <tissue evidence="5">Aerial part</tissue>
    </source>
</reference>
<evidence type="ECO:0000259" key="3">
    <source>
        <dbReference type="Pfam" id="PF04782"/>
    </source>
</evidence>
<feature type="compositionally biased region" description="Basic and acidic residues" evidence="2">
    <location>
        <begin position="212"/>
        <end position="228"/>
    </location>
</feature>
<dbReference type="Pfam" id="PF04782">
    <property type="entry name" value="DUF632"/>
    <property type="match status" value="1"/>
</dbReference>
<dbReference type="AlphaFoldDB" id="A0A9Q1KAS2"/>
<feature type="coiled-coil region" evidence="1">
    <location>
        <begin position="617"/>
        <end position="647"/>
    </location>
</feature>
<gene>
    <name evidence="5" type="ORF">Cgig2_020533</name>
</gene>
<dbReference type="InterPro" id="IPR006868">
    <property type="entry name" value="DUF630"/>
</dbReference>
<name>A0A9Q1KAS2_9CARY</name>
<dbReference type="PANTHER" id="PTHR21450">
    <property type="entry name" value="PROTEIN ALTERED PHOSPHATE STARVATION RESPONSE 1"/>
    <property type="match status" value="1"/>
</dbReference>
<dbReference type="PANTHER" id="PTHR21450:SF7">
    <property type="entry name" value="DNA LIGASE (DUF630 AND DUF632)"/>
    <property type="match status" value="1"/>
</dbReference>
<proteinExistence type="predicted"/>
<sequence length="735" mass="83039">MGCSQSKIENEEAVSRCKERKHYIKLALSARNAFAAAHSDYAMSLKNAGAALSDFAQGETAVTINPLSLSSSASSGGGGGGGGAPIPIPVQPIQTLPPPPPPIPDMPPNPLQRAASMPELAVSKRKPVSESTIEEGDEDAEDEEEEEEGMLRRRRRRHSKSASVSDPPPPPSTPPEVAENKAAPPPPELNSSTYDYFFNVDDVPNGSLGDVEEARKENERKAFDEMPKRVTPAESDAKASGEGGSGRLMEEKTVAEKPPLPPPPQQGKGVKKGKQVVRNNSGGEVKRRNLNLVQIVNELDDYFLKALESAHEVSKLLEATRLHYHSNFADNTGHIDHSARVMRVITWNRSFRGLNAEEYRDDIDSEENETLATVLDKLLAWEKKLYDEVKSGEIMKFEYRRKVALLNKQKEHGANPETLEKIKAAVSHLHTRYIVDMQAMDATVSEINRLRDDRLHPRLLALVDASLALEFGSLGMERSQMATMWDAMRVCHENQYKITLALKALDVSQSVKETTDHHHERTIQLWGVVQEWHTQFEKMVNYQREYIRALNSWLKLNLIPIESTLKEKVSSPPRAQNPRIRALLLSWHDHLEKLPDEHTKSVIHNFAAVLHTIVEQQDDELKLRAKVEESMKDLEKKERQYDKWLKEYTKKRMARDDMSDDGGVPKDEAVVEREFVVENARKKLREDRENYRKQCNHVREKTLTSLKTRLPELFQALAEFAHAASDMYINLRAIS</sequence>
<dbReference type="Gene3D" id="1.20.1270.60">
    <property type="entry name" value="Arfaptin homology (AH) domain/BAR domain"/>
    <property type="match status" value="1"/>
</dbReference>
<evidence type="ECO:0000256" key="2">
    <source>
        <dbReference type="SAM" id="MobiDB-lite"/>
    </source>
</evidence>
<protein>
    <recommendedName>
        <fullName evidence="7">Nitrate regulatory gene2 protein-like</fullName>
    </recommendedName>
</protein>
<dbReference type="Proteomes" id="UP001153076">
    <property type="component" value="Unassembled WGS sequence"/>
</dbReference>
<evidence type="ECO:0008006" key="7">
    <source>
        <dbReference type="Google" id="ProtNLM"/>
    </source>
</evidence>
<feature type="compositionally biased region" description="Gly residues" evidence="2">
    <location>
        <begin position="75"/>
        <end position="84"/>
    </location>
</feature>
<keyword evidence="6" id="KW-1185">Reference proteome</keyword>
<accession>A0A9Q1KAS2</accession>
<feature type="domain" description="DUF630" evidence="4">
    <location>
        <begin position="1"/>
        <end position="59"/>
    </location>
</feature>
<feature type="domain" description="DUF632" evidence="3">
    <location>
        <begin position="292"/>
        <end position="611"/>
    </location>
</feature>
<comment type="caution">
    <text evidence="5">The sequence shown here is derived from an EMBL/GenBank/DDBJ whole genome shotgun (WGS) entry which is preliminary data.</text>
</comment>
<dbReference type="EMBL" id="JAKOGI010000201">
    <property type="protein sequence ID" value="KAJ8440045.1"/>
    <property type="molecule type" value="Genomic_DNA"/>
</dbReference>
<evidence type="ECO:0000259" key="4">
    <source>
        <dbReference type="Pfam" id="PF04783"/>
    </source>
</evidence>
<organism evidence="5 6">
    <name type="scientific">Carnegiea gigantea</name>
    <dbReference type="NCBI Taxonomy" id="171969"/>
    <lineage>
        <taxon>Eukaryota</taxon>
        <taxon>Viridiplantae</taxon>
        <taxon>Streptophyta</taxon>
        <taxon>Embryophyta</taxon>
        <taxon>Tracheophyta</taxon>
        <taxon>Spermatophyta</taxon>
        <taxon>Magnoliopsida</taxon>
        <taxon>eudicotyledons</taxon>
        <taxon>Gunneridae</taxon>
        <taxon>Pentapetalae</taxon>
        <taxon>Caryophyllales</taxon>
        <taxon>Cactineae</taxon>
        <taxon>Cactaceae</taxon>
        <taxon>Cactoideae</taxon>
        <taxon>Echinocereeae</taxon>
        <taxon>Carnegiea</taxon>
    </lineage>
</organism>
<dbReference type="OrthoDB" id="674656at2759"/>
<dbReference type="InterPro" id="IPR006867">
    <property type="entry name" value="DUF632"/>
</dbReference>
<dbReference type="Pfam" id="PF04783">
    <property type="entry name" value="DUF630"/>
    <property type="match status" value="1"/>
</dbReference>
<keyword evidence="1" id="KW-0175">Coiled coil</keyword>
<feature type="compositionally biased region" description="Pro residues" evidence="2">
    <location>
        <begin position="86"/>
        <end position="110"/>
    </location>
</feature>